<keyword evidence="3" id="KW-1185">Reference proteome</keyword>
<gene>
    <name evidence="2" type="ORF">LSAA_10344</name>
</gene>
<dbReference type="EMBL" id="HG994584">
    <property type="protein sequence ID" value="CAF2959368.1"/>
    <property type="molecule type" value="Genomic_DNA"/>
</dbReference>
<reference evidence="2" key="1">
    <citation type="submission" date="2021-02" db="EMBL/GenBank/DDBJ databases">
        <authorList>
            <person name="Bekaert M."/>
        </authorList>
    </citation>
    <scope>NUCLEOTIDE SEQUENCE</scope>
    <source>
        <strain evidence="2">IoA-00</strain>
    </source>
</reference>
<feature type="region of interest" description="Disordered" evidence="1">
    <location>
        <begin position="58"/>
        <end position="77"/>
    </location>
</feature>
<evidence type="ECO:0000313" key="2">
    <source>
        <dbReference type="EMBL" id="CAF2959368.1"/>
    </source>
</evidence>
<evidence type="ECO:0000313" key="3">
    <source>
        <dbReference type="Proteomes" id="UP000675881"/>
    </source>
</evidence>
<evidence type="ECO:0000256" key="1">
    <source>
        <dbReference type="SAM" id="MobiDB-lite"/>
    </source>
</evidence>
<dbReference type="AlphaFoldDB" id="A0A7R8CXC6"/>
<name>A0A7R8CXC6_LEPSM</name>
<sequence length="246" mass="28120">MSQHRNYRSGFYPQNSHPQHNRMRRQNGGGSNGGYNGHPRNYNPMRCRHELPPLIPIPQHRRTCSTNSSLSSCSSGGSYSSSSTLSSRFSSFDEQQKYIDSFEATLASDNPFNQTSGNPFEEDQYVETMAAASIPPPFYHYPPPPSKMLKLIREIRKYDVEKLKTVQTISLDELYDEEGEEKSNEDKWLSQMTLDVFRLQSQQHGDDYSMEEPFSVTSSSSSSNEEDVDNFEFNHHIHSLLDLISS</sequence>
<proteinExistence type="predicted"/>
<dbReference type="Proteomes" id="UP000675881">
    <property type="component" value="Chromosome 5"/>
</dbReference>
<feature type="region of interest" description="Disordered" evidence="1">
    <location>
        <begin position="204"/>
        <end position="227"/>
    </location>
</feature>
<feature type="compositionally biased region" description="Low complexity" evidence="1">
    <location>
        <begin position="64"/>
        <end position="77"/>
    </location>
</feature>
<feature type="region of interest" description="Disordered" evidence="1">
    <location>
        <begin position="1"/>
        <end position="52"/>
    </location>
</feature>
<protein>
    <submittedName>
        <fullName evidence="2">(salmon louse) hypothetical protein</fullName>
    </submittedName>
</protein>
<feature type="compositionally biased region" description="Low complexity" evidence="1">
    <location>
        <begin position="211"/>
        <end position="223"/>
    </location>
</feature>
<organism evidence="2 3">
    <name type="scientific">Lepeophtheirus salmonis</name>
    <name type="common">Salmon louse</name>
    <name type="synonym">Caligus salmonis</name>
    <dbReference type="NCBI Taxonomy" id="72036"/>
    <lineage>
        <taxon>Eukaryota</taxon>
        <taxon>Metazoa</taxon>
        <taxon>Ecdysozoa</taxon>
        <taxon>Arthropoda</taxon>
        <taxon>Crustacea</taxon>
        <taxon>Multicrustacea</taxon>
        <taxon>Hexanauplia</taxon>
        <taxon>Copepoda</taxon>
        <taxon>Siphonostomatoida</taxon>
        <taxon>Caligidae</taxon>
        <taxon>Lepeophtheirus</taxon>
    </lineage>
</organism>
<accession>A0A7R8CXC6</accession>
<feature type="compositionally biased region" description="Gly residues" evidence="1">
    <location>
        <begin position="27"/>
        <end position="36"/>
    </location>
</feature>